<dbReference type="AlphaFoldDB" id="A0A1L6TFU2"/>
<protein>
    <submittedName>
        <fullName evidence="1">Uncharacterized protein</fullName>
    </submittedName>
</protein>
<gene>
    <name evidence="1" type="ORF">KU39_52</name>
</gene>
<sequence length="112" mass="13127">MPHIELKYSDDLIIDTNKIFEAIENTINEYDSSSGVCKSRAYATSLYKHTHILVSVFLLKKPHRDDNFSQGLTYNLEQVVMEFIQQECHFSLSLEYKSDFYITNQYSVEKNC</sequence>
<dbReference type="OrthoDB" id="7665722at2"/>
<reference evidence="1 2" key="1">
    <citation type="journal article" date="2014" name="Genome Announc.">
        <title>Comparative Genome Analysis of Two Isolates of the Fish Pathogen Piscirickettsia salmonis from Different Hosts Reveals Major Differences in Virulence-Associated Secretion Systems.</title>
        <authorList>
            <person name="Bohle H."/>
            <person name="Henriquez P."/>
            <person name="Grothusen H."/>
            <person name="Navas E."/>
            <person name="Sandoval A."/>
            <person name="Bustamante F."/>
            <person name="Bustos P."/>
            <person name="Mancilla M."/>
        </authorList>
    </citation>
    <scope>NUCLEOTIDE SEQUENCE [LARGE SCALE GENOMIC DNA]</scope>
    <source>
        <strain evidence="2">B1-32597</strain>
    </source>
</reference>
<organism evidence="1 2">
    <name type="scientific">Piscirickettsia salmonis</name>
    <dbReference type="NCBI Taxonomy" id="1238"/>
    <lineage>
        <taxon>Bacteria</taxon>
        <taxon>Pseudomonadati</taxon>
        <taxon>Pseudomonadota</taxon>
        <taxon>Gammaproteobacteria</taxon>
        <taxon>Thiotrichales</taxon>
        <taxon>Piscirickettsiaceae</taxon>
        <taxon>Piscirickettsia</taxon>
    </lineage>
</organism>
<evidence type="ECO:0000313" key="2">
    <source>
        <dbReference type="Proteomes" id="UP000029558"/>
    </source>
</evidence>
<dbReference type="InterPro" id="IPR014347">
    <property type="entry name" value="Tautomerase/MIF_sf"/>
</dbReference>
<evidence type="ECO:0000313" key="1">
    <source>
        <dbReference type="EMBL" id="ALB21240.1"/>
    </source>
</evidence>
<name>A0A1L6TFU2_PISSA</name>
<proteinExistence type="predicted"/>
<dbReference type="RefSeq" id="WP_017376738.1">
    <property type="nucleotide sequence ID" value="NZ_CP012508.1"/>
</dbReference>
<accession>A0A1L6TFU2</accession>
<dbReference type="SUPFAM" id="SSF55331">
    <property type="entry name" value="Tautomerase/MIF"/>
    <property type="match status" value="1"/>
</dbReference>
<dbReference type="EMBL" id="CP012508">
    <property type="protein sequence ID" value="ALB21240.1"/>
    <property type="molecule type" value="Genomic_DNA"/>
</dbReference>
<dbReference type="Proteomes" id="UP000029558">
    <property type="component" value="Chromosome"/>
</dbReference>